<feature type="domain" description="Myb-like" evidence="2">
    <location>
        <begin position="52"/>
        <end position="102"/>
    </location>
</feature>
<dbReference type="SMART" id="SM00717">
    <property type="entry name" value="SANT"/>
    <property type="match status" value="2"/>
</dbReference>
<dbReference type="InterPro" id="IPR017930">
    <property type="entry name" value="Myb_dom"/>
</dbReference>
<evidence type="ECO:0000256" key="1">
    <source>
        <dbReference type="SAM" id="MobiDB-lite"/>
    </source>
</evidence>
<dbReference type="PROSITE" id="PS50090">
    <property type="entry name" value="MYB_LIKE"/>
    <property type="match status" value="2"/>
</dbReference>
<dbReference type="CDD" id="cd00167">
    <property type="entry name" value="SANT"/>
    <property type="match status" value="2"/>
</dbReference>
<organism evidence="4 5">
    <name type="scientific">Drechslerella dactyloides</name>
    <name type="common">Nematode-trapping fungus</name>
    <name type="synonym">Arthrobotrys dactyloides</name>
    <dbReference type="NCBI Taxonomy" id="74499"/>
    <lineage>
        <taxon>Eukaryota</taxon>
        <taxon>Fungi</taxon>
        <taxon>Dikarya</taxon>
        <taxon>Ascomycota</taxon>
        <taxon>Pezizomycotina</taxon>
        <taxon>Orbiliomycetes</taxon>
        <taxon>Orbiliales</taxon>
        <taxon>Orbiliaceae</taxon>
        <taxon>Drechslerella</taxon>
    </lineage>
</organism>
<comment type="caution">
    <text evidence="4">The sequence shown here is derived from an EMBL/GenBank/DDBJ whole genome shotgun (WGS) entry which is preliminary data.</text>
</comment>
<feature type="domain" description="HTH myb-type" evidence="3">
    <location>
        <begin position="1"/>
        <end position="55"/>
    </location>
</feature>
<dbReference type="Proteomes" id="UP001221413">
    <property type="component" value="Unassembled WGS sequence"/>
</dbReference>
<dbReference type="Pfam" id="PF00249">
    <property type="entry name" value="Myb_DNA-binding"/>
    <property type="match status" value="2"/>
</dbReference>
<sequence>MQQRRGPWSPLEDANLVSLVQRFGAHNWVRISQLVGTRSPKQCRERYHQNLKPQLNRDPITPEEGALIERLVAERGKRWAEIARLFPGRSDNAVKNWWNGSMNRRKRMSMRQKQIEACRSSSEQDRAYKLVSIEPMPHSPHFADSPSQQQHHLPLLNGSSHHHHHVEPALLSPPLSVSMSRRGSKETTPALTLDSVSPHSDSPRLPASPMTDVNLPPLANRASSGYSHHLQNNPYHCQPYDDRRRSLPHPLEDRRFAMPAHTEKLFSGNSHSQRYQSENGGYLARLAEISESFRITEPRQISLHHPPVTPTHTHFPALPATPLSPAVGANKDQRMNLSSILL</sequence>
<reference evidence="4" key="1">
    <citation type="submission" date="2023-01" db="EMBL/GenBank/DDBJ databases">
        <title>The chitinases involved in constricting ring structure development in the nematode-trapping fungus Drechslerella dactyloides.</title>
        <authorList>
            <person name="Wang R."/>
            <person name="Zhang L."/>
            <person name="Tang P."/>
            <person name="Li S."/>
            <person name="Liang L."/>
        </authorList>
    </citation>
    <scope>NUCLEOTIDE SEQUENCE</scope>
    <source>
        <strain evidence="4">YMF1.00031</strain>
    </source>
</reference>
<dbReference type="GO" id="GO:0000978">
    <property type="term" value="F:RNA polymerase II cis-regulatory region sequence-specific DNA binding"/>
    <property type="evidence" value="ECO:0007669"/>
    <property type="project" value="TreeGrafter"/>
</dbReference>
<keyword evidence="5" id="KW-1185">Reference proteome</keyword>
<dbReference type="PROSITE" id="PS51294">
    <property type="entry name" value="HTH_MYB"/>
    <property type="match status" value="2"/>
</dbReference>
<gene>
    <name evidence="4" type="ORF">Dda_6870</name>
</gene>
<feature type="region of interest" description="Disordered" evidence="1">
    <location>
        <begin position="136"/>
        <end position="239"/>
    </location>
</feature>
<feature type="compositionally biased region" description="Polar residues" evidence="1">
    <location>
        <begin position="175"/>
        <end position="200"/>
    </location>
</feature>
<dbReference type="PANTHER" id="PTHR45614">
    <property type="entry name" value="MYB PROTEIN-RELATED"/>
    <property type="match status" value="1"/>
</dbReference>
<evidence type="ECO:0000259" key="2">
    <source>
        <dbReference type="PROSITE" id="PS50090"/>
    </source>
</evidence>
<evidence type="ECO:0000259" key="3">
    <source>
        <dbReference type="PROSITE" id="PS51294"/>
    </source>
</evidence>
<dbReference type="Gene3D" id="1.10.10.60">
    <property type="entry name" value="Homeodomain-like"/>
    <property type="match status" value="2"/>
</dbReference>
<dbReference type="InterPro" id="IPR050560">
    <property type="entry name" value="MYB_TF"/>
</dbReference>
<feature type="compositionally biased region" description="Polar residues" evidence="1">
    <location>
        <begin position="221"/>
        <end position="235"/>
    </location>
</feature>
<name>A0AAD6IUS4_DREDA</name>
<protein>
    <submittedName>
        <fullName evidence="4">Uncharacterized protein</fullName>
    </submittedName>
</protein>
<evidence type="ECO:0000313" key="4">
    <source>
        <dbReference type="EMBL" id="KAJ6258816.1"/>
    </source>
</evidence>
<accession>A0AAD6IUS4</accession>
<dbReference type="InterPro" id="IPR009057">
    <property type="entry name" value="Homeodomain-like_sf"/>
</dbReference>
<dbReference type="GO" id="GO:0005634">
    <property type="term" value="C:nucleus"/>
    <property type="evidence" value="ECO:0007669"/>
    <property type="project" value="TreeGrafter"/>
</dbReference>
<proteinExistence type="predicted"/>
<dbReference type="GO" id="GO:0045944">
    <property type="term" value="P:positive regulation of transcription by RNA polymerase II"/>
    <property type="evidence" value="ECO:0007669"/>
    <property type="project" value="TreeGrafter"/>
</dbReference>
<evidence type="ECO:0000313" key="5">
    <source>
        <dbReference type="Proteomes" id="UP001221413"/>
    </source>
</evidence>
<feature type="domain" description="Myb-like" evidence="2">
    <location>
        <begin position="1"/>
        <end position="51"/>
    </location>
</feature>
<dbReference type="EMBL" id="JAQGDS010000008">
    <property type="protein sequence ID" value="KAJ6258816.1"/>
    <property type="molecule type" value="Genomic_DNA"/>
</dbReference>
<dbReference type="SUPFAM" id="SSF46689">
    <property type="entry name" value="Homeodomain-like"/>
    <property type="match status" value="1"/>
</dbReference>
<dbReference type="AlphaFoldDB" id="A0AAD6IUS4"/>
<dbReference type="PANTHER" id="PTHR45614:SF25">
    <property type="entry name" value="MYB PROTEIN"/>
    <property type="match status" value="1"/>
</dbReference>
<dbReference type="GO" id="GO:0000278">
    <property type="term" value="P:mitotic cell cycle"/>
    <property type="evidence" value="ECO:0007669"/>
    <property type="project" value="TreeGrafter"/>
</dbReference>
<feature type="domain" description="HTH myb-type" evidence="3">
    <location>
        <begin position="56"/>
        <end position="106"/>
    </location>
</feature>
<dbReference type="GO" id="GO:0000981">
    <property type="term" value="F:DNA-binding transcription factor activity, RNA polymerase II-specific"/>
    <property type="evidence" value="ECO:0007669"/>
    <property type="project" value="TreeGrafter"/>
</dbReference>
<dbReference type="InterPro" id="IPR001005">
    <property type="entry name" value="SANT/Myb"/>
</dbReference>